<keyword evidence="3" id="KW-0131">Cell cycle</keyword>
<reference evidence="6" key="1">
    <citation type="submission" date="2020-05" db="EMBL/GenBank/DDBJ databases">
        <authorList>
            <person name="Chiriac C."/>
            <person name="Salcher M."/>
            <person name="Ghai R."/>
            <person name="Kavagutti S V."/>
        </authorList>
    </citation>
    <scope>NUCLEOTIDE SEQUENCE</scope>
</reference>
<dbReference type="HAMAP" id="MF_01197">
    <property type="entry name" value="SepF"/>
    <property type="match status" value="1"/>
</dbReference>
<dbReference type="InterPro" id="IPR038594">
    <property type="entry name" value="SepF-like_sf"/>
</dbReference>
<keyword evidence="2" id="KW-0717">Septation</keyword>
<dbReference type="PANTHER" id="PTHR35798">
    <property type="entry name" value="CELL DIVISION PROTEIN SEPF"/>
    <property type="match status" value="1"/>
</dbReference>
<evidence type="ECO:0000256" key="3">
    <source>
        <dbReference type="ARBA" id="ARBA00023306"/>
    </source>
</evidence>
<dbReference type="PANTHER" id="PTHR35798:SF1">
    <property type="entry name" value="CELL DIVISION PROTEIN SEPF"/>
    <property type="match status" value="1"/>
</dbReference>
<dbReference type="AlphaFoldDB" id="A0A6J6GH11"/>
<evidence type="ECO:0000256" key="4">
    <source>
        <dbReference type="SAM" id="MobiDB-lite"/>
    </source>
</evidence>
<sequence length="137" mass="15037">MGMFDSFKEYFWVSGDGEKSAGKKAVPASKPESKKVTSIRGGRGGHSDVGEIVTLDPNTYEDSKMIAEHFCQDIPLIINMANLSEKDSLRTLDFILGLKEGRHGALKRVTPKVFLLTPANVVINQGEEEEDSSDFTS</sequence>
<evidence type="ECO:0000256" key="2">
    <source>
        <dbReference type="ARBA" id="ARBA00023210"/>
    </source>
</evidence>
<organism evidence="6">
    <name type="scientific">freshwater metagenome</name>
    <dbReference type="NCBI Taxonomy" id="449393"/>
    <lineage>
        <taxon>unclassified sequences</taxon>
        <taxon>metagenomes</taxon>
        <taxon>ecological metagenomes</taxon>
    </lineage>
</organism>
<dbReference type="InterPro" id="IPR007561">
    <property type="entry name" value="Cell_div_SepF/SepF-rel"/>
</dbReference>
<protein>
    <submittedName>
        <fullName evidence="6">Unannotated protein</fullName>
    </submittedName>
</protein>
<gene>
    <name evidence="5" type="ORF">UFOPK1433_00365</name>
    <name evidence="6" type="ORF">UFOPK1843_00106</name>
</gene>
<proteinExistence type="inferred from homology"/>
<feature type="region of interest" description="Disordered" evidence="4">
    <location>
        <begin position="18"/>
        <end position="52"/>
    </location>
</feature>
<dbReference type="Gene3D" id="3.30.110.150">
    <property type="entry name" value="SepF-like protein"/>
    <property type="match status" value="1"/>
</dbReference>
<dbReference type="EMBL" id="CAEZSN010000028">
    <property type="protein sequence ID" value="CAB4538383.1"/>
    <property type="molecule type" value="Genomic_DNA"/>
</dbReference>
<accession>A0A6J6GH11</accession>
<evidence type="ECO:0000313" key="5">
    <source>
        <dbReference type="EMBL" id="CAB4538383.1"/>
    </source>
</evidence>
<dbReference type="GO" id="GO:0000917">
    <property type="term" value="P:division septum assembly"/>
    <property type="evidence" value="ECO:0007669"/>
    <property type="project" value="UniProtKB-KW"/>
</dbReference>
<name>A0A6J6GH11_9ZZZZ</name>
<dbReference type="Pfam" id="PF04472">
    <property type="entry name" value="SepF"/>
    <property type="match status" value="1"/>
</dbReference>
<dbReference type="InterPro" id="IPR023052">
    <property type="entry name" value="Cell_div_SepF"/>
</dbReference>
<evidence type="ECO:0000313" key="6">
    <source>
        <dbReference type="EMBL" id="CAB4600556.1"/>
    </source>
</evidence>
<evidence type="ECO:0000256" key="1">
    <source>
        <dbReference type="ARBA" id="ARBA00022618"/>
    </source>
</evidence>
<keyword evidence="1" id="KW-0132">Cell division</keyword>
<dbReference type="EMBL" id="CAEZUR010000005">
    <property type="protein sequence ID" value="CAB4600556.1"/>
    <property type="molecule type" value="Genomic_DNA"/>
</dbReference>